<keyword evidence="7 8" id="KW-0472">Membrane</keyword>
<dbReference type="AlphaFoldDB" id="A0A0R3TWN2"/>
<dbReference type="InterPro" id="IPR007217">
    <property type="entry name" value="Per1-like"/>
</dbReference>
<reference evidence="9" key="1">
    <citation type="submission" date="2017-02" db="UniProtKB">
        <authorList>
            <consortium name="WormBaseParasite"/>
        </authorList>
    </citation>
    <scope>IDENTIFICATION</scope>
</reference>
<proteinExistence type="inferred from homology"/>
<protein>
    <recommendedName>
        <fullName evidence="8">Post-GPI attachment to proteins factor 3</fullName>
    </recommendedName>
</protein>
<keyword evidence="5" id="KW-0732">Signal</keyword>
<dbReference type="PANTHER" id="PTHR13148">
    <property type="entry name" value="PER1-RELATED"/>
    <property type="match status" value="1"/>
</dbReference>
<comment type="subcellular location">
    <subcellularLocation>
        <location evidence="1">Endomembrane system</location>
        <topology evidence="1">Multi-pass membrane protein</topology>
    </subcellularLocation>
    <subcellularLocation>
        <location evidence="8">Golgi apparatus membrane</location>
        <topology evidence="8">Multi-pass membrane protein</topology>
    </subcellularLocation>
</comment>
<dbReference type="GO" id="GO:0016788">
    <property type="term" value="F:hydrolase activity, acting on ester bonds"/>
    <property type="evidence" value="ECO:0007669"/>
    <property type="project" value="TreeGrafter"/>
</dbReference>
<evidence type="ECO:0000256" key="4">
    <source>
        <dbReference type="ARBA" id="ARBA00022692"/>
    </source>
</evidence>
<dbReference type="WBParaSite" id="HNAJ_0001226801-mRNA-1">
    <property type="protein sequence ID" value="HNAJ_0001226801-mRNA-1"/>
    <property type="gene ID" value="HNAJ_0001226801"/>
</dbReference>
<organism evidence="9">
    <name type="scientific">Rodentolepis nana</name>
    <name type="common">Dwarf tapeworm</name>
    <name type="synonym">Hymenolepis nana</name>
    <dbReference type="NCBI Taxonomy" id="102285"/>
    <lineage>
        <taxon>Eukaryota</taxon>
        <taxon>Metazoa</taxon>
        <taxon>Spiralia</taxon>
        <taxon>Lophotrochozoa</taxon>
        <taxon>Platyhelminthes</taxon>
        <taxon>Cestoda</taxon>
        <taxon>Eucestoda</taxon>
        <taxon>Cyclophyllidea</taxon>
        <taxon>Hymenolepididae</taxon>
        <taxon>Rodentolepis</taxon>
    </lineage>
</organism>
<feature type="transmembrane region" description="Helical" evidence="8">
    <location>
        <begin position="84"/>
        <end position="107"/>
    </location>
</feature>
<dbReference type="GO" id="GO:0006506">
    <property type="term" value="P:GPI anchor biosynthetic process"/>
    <property type="evidence" value="ECO:0007669"/>
    <property type="project" value="UniProtKB-KW"/>
</dbReference>
<accession>A0A0R3TWN2</accession>
<feature type="transmembrane region" description="Helical" evidence="8">
    <location>
        <begin position="127"/>
        <end position="149"/>
    </location>
</feature>
<keyword evidence="6 8" id="KW-1133">Transmembrane helix</keyword>
<keyword evidence="4 8" id="KW-0812">Transmembrane</keyword>
<keyword evidence="3 8" id="KW-0337">GPI-anchor biosynthesis</keyword>
<evidence type="ECO:0000313" key="9">
    <source>
        <dbReference type="WBParaSite" id="HNAJ_0001226801-mRNA-1"/>
    </source>
</evidence>
<dbReference type="PANTHER" id="PTHR13148:SF0">
    <property type="entry name" value="POST-GPI ATTACHMENT TO PROTEINS FACTOR 3"/>
    <property type="match status" value="1"/>
</dbReference>
<dbReference type="STRING" id="102285.A0A0R3TWN2"/>
<evidence type="ECO:0000256" key="8">
    <source>
        <dbReference type="RuleBase" id="RU365066"/>
    </source>
</evidence>
<sequence>LINLVFLLKMLRKFLISVRPSSPLYMFWLLYGLAGINTWVWSTLFHISDTRFTEKLDYCSAIVFVGSFFIVSLARVTYGVLHHWLRYILLFCALQYILSYVCFIIFLDGVQYNSHMNISVSIGMQCVVLYIGIAAVLEIFDFPAIFYLFDAHSLWHAATVPTYLSIFS</sequence>
<dbReference type="GO" id="GO:0000139">
    <property type="term" value="C:Golgi membrane"/>
    <property type="evidence" value="ECO:0007669"/>
    <property type="project" value="UniProtKB-SubCell"/>
</dbReference>
<evidence type="ECO:0000256" key="2">
    <source>
        <dbReference type="ARBA" id="ARBA00006387"/>
    </source>
</evidence>
<comment type="function">
    <text evidence="8">Involved in the lipid remodeling steps of GPI-anchor maturation.</text>
</comment>
<dbReference type="Pfam" id="PF04080">
    <property type="entry name" value="Per1"/>
    <property type="match status" value="1"/>
</dbReference>
<keyword evidence="8" id="KW-0333">Golgi apparatus</keyword>
<dbReference type="GO" id="GO:0005789">
    <property type="term" value="C:endoplasmic reticulum membrane"/>
    <property type="evidence" value="ECO:0007669"/>
    <property type="project" value="TreeGrafter"/>
</dbReference>
<feature type="transmembrane region" description="Helical" evidence="8">
    <location>
        <begin position="25"/>
        <end position="44"/>
    </location>
</feature>
<feature type="transmembrane region" description="Helical" evidence="8">
    <location>
        <begin position="56"/>
        <end position="78"/>
    </location>
</feature>
<evidence type="ECO:0000256" key="5">
    <source>
        <dbReference type="ARBA" id="ARBA00022729"/>
    </source>
</evidence>
<name>A0A0R3TWN2_RODNA</name>
<evidence type="ECO:0000256" key="1">
    <source>
        <dbReference type="ARBA" id="ARBA00004127"/>
    </source>
</evidence>
<comment type="similarity">
    <text evidence="2 8">Belongs to the PGAP3 family.</text>
</comment>
<evidence type="ECO:0000256" key="6">
    <source>
        <dbReference type="ARBA" id="ARBA00022989"/>
    </source>
</evidence>
<comment type="caution">
    <text evidence="8">Lacks conserved residue(s) required for the propagation of feature annotation.</text>
</comment>
<evidence type="ECO:0000256" key="7">
    <source>
        <dbReference type="ARBA" id="ARBA00023136"/>
    </source>
</evidence>
<evidence type="ECO:0000256" key="3">
    <source>
        <dbReference type="ARBA" id="ARBA00022502"/>
    </source>
</evidence>